<evidence type="ECO:0000256" key="5">
    <source>
        <dbReference type="ARBA" id="ARBA00046874"/>
    </source>
</evidence>
<evidence type="ECO:0000256" key="3">
    <source>
        <dbReference type="ARBA" id="ARBA00023210"/>
    </source>
</evidence>
<evidence type="ECO:0000259" key="8">
    <source>
        <dbReference type="Pfam" id="PF22642"/>
    </source>
</evidence>
<evidence type="ECO:0000313" key="10">
    <source>
        <dbReference type="Proteomes" id="UP000198619"/>
    </source>
</evidence>
<dbReference type="STRING" id="84698.SAMN04488528_102850"/>
<evidence type="ECO:0000256" key="4">
    <source>
        <dbReference type="ARBA" id="ARBA00023306"/>
    </source>
</evidence>
<dbReference type="InterPro" id="IPR016098">
    <property type="entry name" value="CAP/MinC_C"/>
</dbReference>
<keyword evidence="2 6" id="KW-0132">Cell division</keyword>
<feature type="domain" description="Septum formation inhibitor MinC C-terminal" evidence="7">
    <location>
        <begin position="103"/>
        <end position="202"/>
    </location>
</feature>
<dbReference type="Pfam" id="PF22642">
    <property type="entry name" value="MinC_N_1"/>
    <property type="match status" value="1"/>
</dbReference>
<dbReference type="Gene3D" id="2.160.20.70">
    <property type="match status" value="1"/>
</dbReference>
<feature type="domain" description="Septum site-determining protein MinC N-terminal" evidence="8">
    <location>
        <begin position="6"/>
        <end position="79"/>
    </location>
</feature>
<evidence type="ECO:0000313" key="9">
    <source>
        <dbReference type="EMBL" id="SFB31694.1"/>
    </source>
</evidence>
<dbReference type="AlphaFoldDB" id="A0A1I1A167"/>
<dbReference type="PANTHER" id="PTHR34108:SF1">
    <property type="entry name" value="SEPTUM SITE-DETERMINING PROTEIN MINC"/>
    <property type="match status" value="1"/>
</dbReference>
<sequence>MINDGIIIKGNKEGLNAVIRLDQYRDLDDAIDALINKLSKGKQFYKGCSLKITTDLKYLSHRDKRRLEHVLFEEFLIKECIYENSDEKDNKTFNGIYEGRTKFIRKTVRSGQCISYPGNIVIIGDINSGAEVYAGGNIIVLGAVKGNVHAGSSGNYKSIIAAFSLEPQILEIATLLTISPDDGEKPLYPEVAKVKDGAIIVEPYLVNKYI</sequence>
<dbReference type="InterPro" id="IPR036145">
    <property type="entry name" value="MinC_C_sf"/>
</dbReference>
<accession>A0A1I1A167</accession>
<keyword evidence="3 6" id="KW-0717">Septation</keyword>
<dbReference type="RefSeq" id="WP_090042436.1">
    <property type="nucleotide sequence ID" value="NZ_FOKI01000028.1"/>
</dbReference>
<dbReference type="InterPro" id="IPR055219">
    <property type="entry name" value="MinC_N_1"/>
</dbReference>
<keyword evidence="10" id="KW-1185">Reference proteome</keyword>
<dbReference type="Gene3D" id="3.30.160.540">
    <property type="match status" value="1"/>
</dbReference>
<evidence type="ECO:0000256" key="2">
    <source>
        <dbReference type="ARBA" id="ARBA00022618"/>
    </source>
</evidence>
<name>A0A1I1A167_9CLOT</name>
<dbReference type="InterPro" id="IPR013033">
    <property type="entry name" value="MinC"/>
</dbReference>
<evidence type="ECO:0000259" key="7">
    <source>
        <dbReference type="Pfam" id="PF03775"/>
    </source>
</evidence>
<dbReference type="Proteomes" id="UP000198619">
    <property type="component" value="Unassembled WGS sequence"/>
</dbReference>
<gene>
    <name evidence="6" type="primary">minC</name>
    <name evidence="9" type="ORF">SAMN04488528_102850</name>
</gene>
<dbReference type="SUPFAM" id="SSF63848">
    <property type="entry name" value="Cell-division inhibitor MinC, C-terminal domain"/>
    <property type="match status" value="1"/>
</dbReference>
<evidence type="ECO:0000256" key="1">
    <source>
        <dbReference type="ARBA" id="ARBA00006291"/>
    </source>
</evidence>
<dbReference type="GO" id="GO:0000917">
    <property type="term" value="P:division septum assembly"/>
    <property type="evidence" value="ECO:0007669"/>
    <property type="project" value="UniProtKB-KW"/>
</dbReference>
<protein>
    <recommendedName>
        <fullName evidence="6">Probable septum site-determining protein MinC</fullName>
    </recommendedName>
</protein>
<comment type="subunit">
    <text evidence="5 6">Interacts with MinD and FtsZ.</text>
</comment>
<organism evidence="9 10">
    <name type="scientific">Clostridium frigidicarnis</name>
    <dbReference type="NCBI Taxonomy" id="84698"/>
    <lineage>
        <taxon>Bacteria</taxon>
        <taxon>Bacillati</taxon>
        <taxon>Bacillota</taxon>
        <taxon>Clostridia</taxon>
        <taxon>Eubacteriales</taxon>
        <taxon>Clostridiaceae</taxon>
        <taxon>Clostridium</taxon>
    </lineage>
</organism>
<comment type="similarity">
    <text evidence="1 6">Belongs to the MinC family.</text>
</comment>
<dbReference type="NCBIfam" id="NF001775">
    <property type="entry name" value="PRK00513.1-6"/>
    <property type="match status" value="1"/>
</dbReference>
<dbReference type="Pfam" id="PF03775">
    <property type="entry name" value="MinC_C"/>
    <property type="match status" value="1"/>
</dbReference>
<dbReference type="GO" id="GO:1901891">
    <property type="term" value="P:regulation of cell septum assembly"/>
    <property type="evidence" value="ECO:0007669"/>
    <property type="project" value="InterPro"/>
</dbReference>
<dbReference type="OrthoDB" id="9790810at2"/>
<dbReference type="GO" id="GO:0000902">
    <property type="term" value="P:cell morphogenesis"/>
    <property type="evidence" value="ECO:0007669"/>
    <property type="project" value="InterPro"/>
</dbReference>
<reference evidence="9 10" key="1">
    <citation type="submission" date="2016-10" db="EMBL/GenBank/DDBJ databases">
        <authorList>
            <person name="de Groot N.N."/>
        </authorList>
    </citation>
    <scope>NUCLEOTIDE SEQUENCE [LARGE SCALE GENOMIC DNA]</scope>
    <source>
        <strain evidence="9 10">DSM 12271</strain>
    </source>
</reference>
<dbReference type="EMBL" id="FOKI01000028">
    <property type="protein sequence ID" value="SFB31694.1"/>
    <property type="molecule type" value="Genomic_DNA"/>
</dbReference>
<comment type="function">
    <text evidence="6">Cell division inhibitor that blocks the formation of polar Z ring septums. Rapidly oscillates between the poles of the cell to destabilize FtsZ filaments that have formed before they mature into polar Z rings. Prevents FtsZ polymerization.</text>
</comment>
<proteinExistence type="inferred from homology"/>
<dbReference type="PANTHER" id="PTHR34108">
    <property type="entry name" value="SEPTUM SITE-DETERMINING PROTEIN MINC"/>
    <property type="match status" value="1"/>
</dbReference>
<evidence type="ECO:0000256" key="6">
    <source>
        <dbReference type="HAMAP-Rule" id="MF_00267"/>
    </source>
</evidence>
<dbReference type="InterPro" id="IPR005526">
    <property type="entry name" value="Septum_form_inhib_MinC_C"/>
</dbReference>
<keyword evidence="4 6" id="KW-0131">Cell cycle</keyword>
<dbReference type="HAMAP" id="MF_00267">
    <property type="entry name" value="MinC"/>
    <property type="match status" value="1"/>
</dbReference>